<feature type="compositionally biased region" description="Basic and acidic residues" evidence="4">
    <location>
        <begin position="268"/>
        <end position="280"/>
    </location>
</feature>
<keyword evidence="1" id="KW-0677">Repeat</keyword>
<dbReference type="EMBL" id="JALJOT010000012">
    <property type="protein sequence ID" value="KAK9904801.1"/>
    <property type="molecule type" value="Genomic_DNA"/>
</dbReference>
<feature type="region of interest" description="Disordered" evidence="4">
    <location>
        <begin position="890"/>
        <end position="910"/>
    </location>
</feature>
<dbReference type="PROSITE" id="PS50102">
    <property type="entry name" value="RRM"/>
    <property type="match status" value="5"/>
</dbReference>
<dbReference type="CDD" id="cd12317">
    <property type="entry name" value="RRM4_RBM19_RRM3_MRD1"/>
    <property type="match status" value="1"/>
</dbReference>
<dbReference type="CDD" id="cd12565">
    <property type="entry name" value="RRM1_MRD1"/>
    <property type="match status" value="1"/>
</dbReference>
<dbReference type="CDD" id="cd12320">
    <property type="entry name" value="RRM6_RBM19_RRM5_MRD1"/>
    <property type="match status" value="1"/>
</dbReference>
<feature type="domain" description="RRM" evidence="5">
    <location>
        <begin position="684"/>
        <end position="770"/>
    </location>
</feature>
<evidence type="ECO:0000256" key="4">
    <source>
        <dbReference type="SAM" id="MobiDB-lite"/>
    </source>
</evidence>
<evidence type="ECO:0000313" key="6">
    <source>
        <dbReference type="EMBL" id="KAK9904801.1"/>
    </source>
</evidence>
<feature type="region of interest" description="Disordered" evidence="4">
    <location>
        <begin position="171"/>
        <end position="355"/>
    </location>
</feature>
<dbReference type="Proteomes" id="UP001491310">
    <property type="component" value="Unassembled WGS sequence"/>
</dbReference>
<gene>
    <name evidence="6" type="ORF">WJX75_002771</name>
</gene>
<feature type="domain" description="RRM" evidence="5">
    <location>
        <begin position="565"/>
        <end position="637"/>
    </location>
</feature>
<feature type="domain" description="RRM" evidence="5">
    <location>
        <begin position="362"/>
        <end position="440"/>
    </location>
</feature>
<organism evidence="6 7">
    <name type="scientific">Coccomyxa subellipsoidea</name>
    <dbReference type="NCBI Taxonomy" id="248742"/>
    <lineage>
        <taxon>Eukaryota</taxon>
        <taxon>Viridiplantae</taxon>
        <taxon>Chlorophyta</taxon>
        <taxon>core chlorophytes</taxon>
        <taxon>Trebouxiophyceae</taxon>
        <taxon>Trebouxiophyceae incertae sedis</taxon>
        <taxon>Coccomyxaceae</taxon>
        <taxon>Coccomyxa</taxon>
    </lineage>
</organism>
<protein>
    <recommendedName>
        <fullName evidence="5">RRM domain-containing protein</fullName>
    </recommendedName>
</protein>
<feature type="compositionally biased region" description="Basic and acidic residues" evidence="4">
    <location>
        <begin position="335"/>
        <end position="350"/>
    </location>
</feature>
<reference evidence="6 7" key="1">
    <citation type="journal article" date="2024" name="Nat. Commun.">
        <title>Phylogenomics reveals the evolutionary origins of lichenization in chlorophyte algae.</title>
        <authorList>
            <person name="Puginier C."/>
            <person name="Libourel C."/>
            <person name="Otte J."/>
            <person name="Skaloud P."/>
            <person name="Haon M."/>
            <person name="Grisel S."/>
            <person name="Petersen M."/>
            <person name="Berrin J.G."/>
            <person name="Delaux P.M."/>
            <person name="Dal Grande F."/>
            <person name="Keller J."/>
        </authorList>
    </citation>
    <scope>NUCLEOTIDE SEQUENCE [LARGE SCALE GENOMIC DNA]</scope>
    <source>
        <strain evidence="6 7">SAG 216-7</strain>
    </source>
</reference>
<dbReference type="SMART" id="SM00360">
    <property type="entry name" value="RRM"/>
    <property type="match status" value="5"/>
</dbReference>
<evidence type="ECO:0000256" key="2">
    <source>
        <dbReference type="ARBA" id="ARBA00022884"/>
    </source>
</evidence>
<comment type="caution">
    <text evidence="6">The sequence shown here is derived from an EMBL/GenBank/DDBJ whole genome shotgun (WGS) entry which is preliminary data.</text>
</comment>
<dbReference type="InterPro" id="IPR012677">
    <property type="entry name" value="Nucleotide-bd_a/b_plait_sf"/>
</dbReference>
<dbReference type="Gene3D" id="3.30.70.330">
    <property type="match status" value="5"/>
</dbReference>
<dbReference type="SUPFAM" id="SSF54928">
    <property type="entry name" value="RNA-binding domain, RBD"/>
    <property type="match status" value="4"/>
</dbReference>
<dbReference type="InterPro" id="IPR035979">
    <property type="entry name" value="RBD_domain_sf"/>
</dbReference>
<accession>A0ABR2YG38</accession>
<proteinExistence type="predicted"/>
<dbReference type="PANTHER" id="PTHR24012">
    <property type="entry name" value="RNA BINDING PROTEIN"/>
    <property type="match status" value="1"/>
</dbReference>
<dbReference type="InterPro" id="IPR000504">
    <property type="entry name" value="RRM_dom"/>
</dbReference>
<keyword evidence="2 3" id="KW-0694">RNA-binding</keyword>
<dbReference type="InterPro" id="IPR034423">
    <property type="entry name" value="RBM19_RRM5"/>
</dbReference>
<dbReference type="Pfam" id="PF00076">
    <property type="entry name" value="RRM_1"/>
    <property type="match status" value="5"/>
</dbReference>
<feature type="domain" description="RRM" evidence="5">
    <location>
        <begin position="794"/>
        <end position="871"/>
    </location>
</feature>
<evidence type="ECO:0000256" key="3">
    <source>
        <dbReference type="PROSITE-ProRule" id="PRU00176"/>
    </source>
</evidence>
<keyword evidence="7" id="KW-1185">Reference proteome</keyword>
<dbReference type="CDD" id="cd12318">
    <property type="entry name" value="RRM5_RBM19_like"/>
    <property type="match status" value="1"/>
</dbReference>
<evidence type="ECO:0000259" key="5">
    <source>
        <dbReference type="PROSITE" id="PS50102"/>
    </source>
</evidence>
<feature type="compositionally biased region" description="Acidic residues" evidence="4">
    <location>
        <begin position="237"/>
        <end position="250"/>
    </location>
</feature>
<sequence>MEEEGPQPWMTSRICVKGMPKQCSDQQLRDHFSEKGDITDAKIVRTADGQSRQFGFVGFRSVAEAQAAVKYFNRSFMGAQRLTVEFAEKYGGSHLPRAWSKYTEGTSRYKQLHQGDESEEKPMGVRELKKLKKQQRMGGGAPEEEDPKLAEFLQLMQPRRAGAIWSNEDTALAAMPPPPPPMAATASQKPNAAGASGSTAPQAVAKAPDGAGHLPGSVQHAKKNGGAGTGRVARDQDTDESSSSGEEEEAVPAQKDAAVVDATVSDMDYLRSRMTRKFDEPASDDDDDAEEEDGNNAEDERAQQNGTEASNDSDGDEVDLDRVRSHSNAGTSAAHEPHEGGADGHAEEVRAQTQEASIEETARLFVRNLPYSATEAELAEAFGQHGQLSEVHIVLDKTTRKSKGIALIQFEEAAGALAAHHALDGAIFQGRLLHVLPAHRPPPQRNAVHTEDGEYAVGKGSGGFKAQKEAEKREGAGNRAAWNTLFMRPDTVAAAVAEHYGVTRAELLDREASDLPVRMALGETHVIALTKRALGEAGVDVAALEAAAAAGGRATAKTSVARSPTTLLVKNLPYTASEAELEETFGKFGAVARLVLPPTRTLALVQFSEAADARRAFKALAYKRFQSVPLYLEWAPAGIFAADAPLHSRPAAQAVVTKKAEKAGAEEAVEVADLPAGDEEAESTTIYVKNLAWATTDATLRAHFDAVVSAAGGSIRAASVAKRKGPDGKPLSSGFGFVECSSEEVAKIAIQTQQGSILDGHKLALQLSLRKVGAKPARKEAAAAAADGGKAKGTKLVVRNVAFEATRKDVAALFAPFGQIKSCRLPKKFDGSHRGFAFVDFLTKQEAKSAAEAVAGTHLYGRRLVVEWAVADESGLDELRAKTAARFRPDEDAVAEQQPAKKQRRSLEFV</sequence>
<evidence type="ECO:0000313" key="7">
    <source>
        <dbReference type="Proteomes" id="UP001491310"/>
    </source>
</evidence>
<name>A0ABR2YG38_9CHLO</name>
<feature type="compositionally biased region" description="Acidic residues" evidence="4">
    <location>
        <begin position="281"/>
        <end position="297"/>
    </location>
</feature>
<feature type="domain" description="RRM" evidence="5">
    <location>
        <begin position="12"/>
        <end position="89"/>
    </location>
</feature>
<evidence type="ECO:0000256" key="1">
    <source>
        <dbReference type="ARBA" id="ARBA00022737"/>
    </source>
</evidence>